<dbReference type="GO" id="GO:0032040">
    <property type="term" value="C:small-subunit processome"/>
    <property type="evidence" value="ECO:0007669"/>
    <property type="project" value="InterPro"/>
</dbReference>
<dbReference type="SMART" id="SM00320">
    <property type="entry name" value="WD40"/>
    <property type="match status" value="7"/>
</dbReference>
<reference evidence="11 12" key="1">
    <citation type="submission" date="2020-11" db="EMBL/GenBank/DDBJ databases">
        <title>Kefir isolates.</title>
        <authorList>
            <person name="Marcisauskas S."/>
            <person name="Kim Y."/>
            <person name="Blasche S."/>
        </authorList>
    </citation>
    <scope>NUCLEOTIDE SEQUENCE [LARGE SCALE GENOMIC DNA]</scope>
    <source>
        <strain evidence="11 12">KR</strain>
    </source>
</reference>
<dbReference type="Proteomes" id="UP000777482">
    <property type="component" value="Unassembled WGS sequence"/>
</dbReference>
<comment type="caution">
    <text evidence="11">The sequence shown here is derived from an EMBL/GenBank/DDBJ whole genome shotgun (WGS) entry which is preliminary data.</text>
</comment>
<dbReference type="GO" id="GO:2000234">
    <property type="term" value="P:positive regulation of rRNA processing"/>
    <property type="evidence" value="ECO:0007669"/>
    <property type="project" value="TreeGrafter"/>
</dbReference>
<comment type="subcellular location">
    <subcellularLocation>
        <location evidence="1">Nucleus</location>
        <location evidence="1">Nucleolus</location>
    </subcellularLocation>
</comment>
<feature type="compositionally biased region" description="Low complexity" evidence="9">
    <location>
        <begin position="960"/>
        <end position="972"/>
    </location>
</feature>
<keyword evidence="4 8" id="KW-0853">WD repeat</keyword>
<dbReference type="Pfam" id="PF23869">
    <property type="entry name" value="Beta-prop_WDR75_1st"/>
    <property type="match status" value="2"/>
</dbReference>
<name>A0A9P6VZX4_RHOMI</name>
<dbReference type="InterPro" id="IPR057644">
    <property type="entry name" value="Beta-prop_WDR75_2nd"/>
</dbReference>
<dbReference type="InterPro" id="IPR036322">
    <property type="entry name" value="WD40_repeat_dom_sf"/>
</dbReference>
<evidence type="ECO:0000256" key="7">
    <source>
        <dbReference type="ARBA" id="ARBA00023242"/>
    </source>
</evidence>
<feature type="domain" description="WD repeat-containing protein 75 second beta-propeller" evidence="10">
    <location>
        <begin position="498"/>
        <end position="792"/>
    </location>
</feature>
<keyword evidence="7" id="KW-0539">Nucleus</keyword>
<accession>A0A9P6VZX4</accession>
<dbReference type="InterPro" id="IPR053826">
    <property type="entry name" value="WDR75"/>
</dbReference>
<dbReference type="SUPFAM" id="SSF50978">
    <property type="entry name" value="WD40 repeat-like"/>
    <property type="match status" value="1"/>
</dbReference>
<feature type="region of interest" description="Disordered" evidence="9">
    <location>
        <begin position="16"/>
        <end position="55"/>
    </location>
</feature>
<dbReference type="PANTHER" id="PTHR44215:SF1">
    <property type="entry name" value="WD REPEAT-CONTAINING PROTEIN 75"/>
    <property type="match status" value="1"/>
</dbReference>
<dbReference type="EMBL" id="PUHQ01000062">
    <property type="protein sequence ID" value="KAG0658762.1"/>
    <property type="molecule type" value="Genomic_DNA"/>
</dbReference>
<keyword evidence="3" id="KW-0698">rRNA processing</keyword>
<evidence type="ECO:0000256" key="9">
    <source>
        <dbReference type="SAM" id="MobiDB-lite"/>
    </source>
</evidence>
<feature type="repeat" description="WD" evidence="8">
    <location>
        <begin position="131"/>
        <end position="166"/>
    </location>
</feature>
<feature type="region of interest" description="Disordered" evidence="9">
    <location>
        <begin position="875"/>
        <end position="924"/>
    </location>
</feature>
<feature type="region of interest" description="Disordered" evidence="9">
    <location>
        <begin position="960"/>
        <end position="984"/>
    </location>
</feature>
<feature type="repeat" description="WD" evidence="8">
    <location>
        <begin position="382"/>
        <end position="423"/>
    </location>
</feature>
<dbReference type="GO" id="GO:0003723">
    <property type="term" value="F:RNA binding"/>
    <property type="evidence" value="ECO:0007669"/>
    <property type="project" value="InterPro"/>
</dbReference>
<dbReference type="InterPro" id="IPR015943">
    <property type="entry name" value="WD40/YVTN_repeat-like_dom_sf"/>
</dbReference>
<evidence type="ECO:0000259" key="10">
    <source>
        <dbReference type="Pfam" id="PF23769"/>
    </source>
</evidence>
<gene>
    <name evidence="11" type="ORF">C6P46_005626</name>
</gene>
<evidence type="ECO:0000256" key="6">
    <source>
        <dbReference type="ARBA" id="ARBA00023163"/>
    </source>
</evidence>
<feature type="compositionally biased region" description="Basic and acidic residues" evidence="9">
    <location>
        <begin position="35"/>
        <end position="51"/>
    </location>
</feature>
<keyword evidence="12" id="KW-1185">Reference proteome</keyword>
<keyword evidence="5" id="KW-0677">Repeat</keyword>
<protein>
    <recommendedName>
        <fullName evidence="10">WD repeat-containing protein 75 second beta-propeller domain-containing protein</fullName>
    </recommendedName>
</protein>
<dbReference type="GO" id="GO:0006364">
    <property type="term" value="P:rRNA processing"/>
    <property type="evidence" value="ECO:0007669"/>
    <property type="project" value="UniProtKB-KW"/>
</dbReference>
<evidence type="ECO:0000256" key="1">
    <source>
        <dbReference type="ARBA" id="ARBA00004604"/>
    </source>
</evidence>
<sequence length="1002" mass="105158">MATVLPAQAALNAKLNRSRPTQKERKLIRQQQQQTHDDDANEHANHDEKDGSVQSTTVTPLADALDWLVLTDASNYRTVPVVFTPDSAYCFIASGAAVRIYSVRSTELVSTLSIPPTATSASEGLLTRATVTAVLLSPSNPRQLVVGSSDGRIRIWDYVEGKLLRTLELGAPVVHATASPHLPDQLFVALAASSEQHASTTTAVEAAIGKGKATTSAVEGAAQSDDVLAGVYVVSLRAARSVAAADASASTSASSSAIPASPSTPVPPARRVRLAVPRRVRALALSPSGSILASLTPSHVHLCQTAQLNKGFTKSVEAPLSEKEGEQMTAIAFHPSENVFATGNEKGQIRVWYNVLPRPASEDGEDQVMSSTINDEPTTSTLHWHAHAVSSLAFTPNGAYLLSGGREAVLVLWQLHSGHQEYVPRLGAEIEALTVLESNVAEGGEQQVAVRLRDGSTVFVGSQRLKVVKTIAGLRSDLSSSRGLPTLTTRRPDLPLPLAVDPSTSALVLPSGHPSSLQFYSPSSDAQLLELEISPSNRVASANGQVEPTRVERVAFSQPETTQGNKGEYWMATVDSWSKEGFASVRQLKFWRKREGQPGFVLSTRIDKPHDAPITSIAFSPSTVSPLLLTTSTDGQIKIWGPSWSSSAEGGNGTWQCRAALSYRSSAPVASAWSHDGSLFAVAHAKRTVTLWTVANAGQLVHAFPARAIGRPKSLCFADKEGTKIMCAGSGGAVCWDLLTLEETFSTSIEFAALVPKPRSSTLIGIEDAAPSSSADGAQPAALLYVFDPSAPVTSPARKPKTRPLPHPVRQALWLPSLVAGEDDVSLAVTAADSAGSVALVGSAARSSVAAGAGAASRLPLATEGTTRLFDEIFGEASDSPTARKGTSASASASRTSDQTVQVKRKSGGGILGSTDGEGAPAHTLPPVRMLWREVFRDAFAHSSTTSAAATTTGITATAASASTDSQQAPSTVPAESAKDVPTWSLGDSDAVRRIFSARLGL</sequence>
<dbReference type="Gene3D" id="2.130.10.10">
    <property type="entry name" value="YVTN repeat-like/Quinoprotein amine dehydrogenase"/>
    <property type="match status" value="3"/>
</dbReference>
<dbReference type="AlphaFoldDB" id="A0A9P6VZX4"/>
<feature type="repeat" description="WD" evidence="8">
    <location>
        <begin position="321"/>
        <end position="352"/>
    </location>
</feature>
<organism evidence="11 12">
    <name type="scientific">Rhodotorula mucilaginosa</name>
    <name type="common">Yeast</name>
    <name type="synonym">Rhodotorula rubra</name>
    <dbReference type="NCBI Taxonomy" id="5537"/>
    <lineage>
        <taxon>Eukaryota</taxon>
        <taxon>Fungi</taxon>
        <taxon>Dikarya</taxon>
        <taxon>Basidiomycota</taxon>
        <taxon>Pucciniomycotina</taxon>
        <taxon>Microbotryomycetes</taxon>
        <taxon>Sporidiobolales</taxon>
        <taxon>Sporidiobolaceae</taxon>
        <taxon>Rhodotorula</taxon>
    </lineage>
</organism>
<evidence type="ECO:0000256" key="5">
    <source>
        <dbReference type="ARBA" id="ARBA00022737"/>
    </source>
</evidence>
<dbReference type="InterPro" id="IPR001680">
    <property type="entry name" value="WD40_rpt"/>
</dbReference>
<dbReference type="Pfam" id="PF23769">
    <property type="entry name" value="Beta-prop_WDR75_2nd"/>
    <property type="match status" value="1"/>
</dbReference>
<feature type="repeat" description="WD" evidence="8">
    <location>
        <begin position="607"/>
        <end position="640"/>
    </location>
</feature>
<dbReference type="InterPro" id="IPR011044">
    <property type="entry name" value="Quino_amine_DH_bsu"/>
</dbReference>
<evidence type="ECO:0000256" key="8">
    <source>
        <dbReference type="PROSITE-ProRule" id="PRU00221"/>
    </source>
</evidence>
<evidence type="ECO:0000313" key="12">
    <source>
        <dbReference type="Proteomes" id="UP000777482"/>
    </source>
</evidence>
<keyword evidence="6" id="KW-0804">Transcription</keyword>
<dbReference type="PANTHER" id="PTHR44215">
    <property type="entry name" value="WD REPEAT-CONTAINING PROTEIN 75"/>
    <property type="match status" value="1"/>
</dbReference>
<dbReference type="OrthoDB" id="4096at2759"/>
<evidence type="ECO:0000256" key="4">
    <source>
        <dbReference type="ARBA" id="ARBA00022574"/>
    </source>
</evidence>
<evidence type="ECO:0000256" key="3">
    <source>
        <dbReference type="ARBA" id="ARBA00022552"/>
    </source>
</evidence>
<dbReference type="PROSITE" id="PS50294">
    <property type="entry name" value="WD_REPEATS_REGION"/>
    <property type="match status" value="2"/>
</dbReference>
<evidence type="ECO:0000313" key="11">
    <source>
        <dbReference type="EMBL" id="KAG0658762.1"/>
    </source>
</evidence>
<dbReference type="SUPFAM" id="SSF50969">
    <property type="entry name" value="YVTN repeat-like/Quinoprotein amine dehydrogenase"/>
    <property type="match status" value="1"/>
</dbReference>
<dbReference type="GO" id="GO:0045943">
    <property type="term" value="P:positive regulation of transcription by RNA polymerase I"/>
    <property type="evidence" value="ECO:0007669"/>
    <property type="project" value="InterPro"/>
</dbReference>
<keyword evidence="2" id="KW-0690">Ribosome biogenesis</keyword>
<proteinExistence type="predicted"/>
<dbReference type="PROSITE" id="PS50082">
    <property type="entry name" value="WD_REPEATS_2"/>
    <property type="match status" value="4"/>
</dbReference>
<evidence type="ECO:0000256" key="2">
    <source>
        <dbReference type="ARBA" id="ARBA00022517"/>
    </source>
</evidence>